<evidence type="ECO:0000256" key="4">
    <source>
        <dbReference type="ARBA" id="ARBA00012045"/>
    </source>
</evidence>
<dbReference type="Pfam" id="PF00633">
    <property type="entry name" value="HHH"/>
    <property type="match status" value="1"/>
</dbReference>
<evidence type="ECO:0000256" key="7">
    <source>
        <dbReference type="ARBA" id="ARBA00022723"/>
    </source>
</evidence>
<dbReference type="GO" id="GO:0035485">
    <property type="term" value="F:adenine/guanine mispair binding"/>
    <property type="evidence" value="ECO:0007669"/>
    <property type="project" value="TreeGrafter"/>
</dbReference>
<proteinExistence type="inferred from homology"/>
<evidence type="ECO:0000256" key="8">
    <source>
        <dbReference type="ARBA" id="ARBA00022763"/>
    </source>
</evidence>
<dbReference type="InterPro" id="IPR003265">
    <property type="entry name" value="HhH-GPD_domain"/>
</dbReference>
<evidence type="ECO:0000256" key="1">
    <source>
        <dbReference type="ARBA" id="ARBA00000843"/>
    </source>
</evidence>
<dbReference type="AlphaFoldDB" id="A0AAU8DSY3"/>
<keyword evidence="8" id="KW-0227">DNA damage</keyword>
<sequence length="292" mass="31690">MPTDAPALPVGLLAQFYREQARDLPWRNADAGPWGVLVSEFMLQQTPVSRVLPVFRAWLERWPFPAALAADAPGDAIRVWGRLGYPRRALRLHAAATQIVVQHDGVVPWDVDALLALPGVGDYTARAVAAFAHRQRVPVVDTNVRRVLNRIVRGNDDAGPATAADRALLEPLLPAEGVAAAELSAALMELGAMVCTSVRPRCDECPVREHCRWLAVGRPTRTVHAAKQTWHGTDRQVRGRILALLRAAPGAVAADDVGALWPDDAQRERCVSSLLHDGLLARTPEGTFVLPG</sequence>
<comment type="catalytic activity">
    <reaction evidence="1">
        <text>Hydrolyzes free adenine bases from 7,8-dihydro-8-oxoguanine:adenine mismatched double-stranded DNA, leaving an apurinic site.</text>
        <dbReference type="EC" id="3.2.2.31"/>
    </reaction>
</comment>
<dbReference type="GO" id="GO:0006284">
    <property type="term" value="P:base-excision repair"/>
    <property type="evidence" value="ECO:0007669"/>
    <property type="project" value="InterPro"/>
</dbReference>
<name>A0AAU8DSY3_9ACTN</name>
<dbReference type="InterPro" id="IPR023170">
    <property type="entry name" value="HhH_base_excis_C"/>
</dbReference>
<dbReference type="SMART" id="SM00478">
    <property type="entry name" value="ENDO3c"/>
    <property type="match status" value="1"/>
</dbReference>
<dbReference type="GO" id="GO:0000701">
    <property type="term" value="F:purine-specific mismatch base pair DNA N-glycosylase activity"/>
    <property type="evidence" value="ECO:0007669"/>
    <property type="project" value="UniProtKB-EC"/>
</dbReference>
<dbReference type="Pfam" id="PF00730">
    <property type="entry name" value="HhH-GPD"/>
    <property type="match status" value="1"/>
</dbReference>
<dbReference type="GO" id="GO:0034039">
    <property type="term" value="F:8-oxo-7,8-dihydroguanine DNA N-glycosylase activity"/>
    <property type="evidence" value="ECO:0007669"/>
    <property type="project" value="TreeGrafter"/>
</dbReference>
<dbReference type="Gene3D" id="1.10.340.30">
    <property type="entry name" value="Hypothetical protein, domain 2"/>
    <property type="match status" value="1"/>
</dbReference>
<dbReference type="CDD" id="cd00056">
    <property type="entry name" value="ENDO3c"/>
    <property type="match status" value="1"/>
</dbReference>
<dbReference type="GO" id="GO:0046872">
    <property type="term" value="F:metal ion binding"/>
    <property type="evidence" value="ECO:0007669"/>
    <property type="project" value="UniProtKB-KW"/>
</dbReference>
<keyword evidence="6" id="KW-0004">4Fe-4S</keyword>
<evidence type="ECO:0000256" key="2">
    <source>
        <dbReference type="ARBA" id="ARBA00001966"/>
    </source>
</evidence>
<evidence type="ECO:0000256" key="12">
    <source>
        <dbReference type="ARBA" id="ARBA00023204"/>
    </source>
</evidence>
<evidence type="ECO:0000256" key="11">
    <source>
        <dbReference type="ARBA" id="ARBA00023014"/>
    </source>
</evidence>
<organism evidence="15">
    <name type="scientific">Nakamurella sp. A5-74</name>
    <dbReference type="NCBI Taxonomy" id="3158264"/>
    <lineage>
        <taxon>Bacteria</taxon>
        <taxon>Bacillati</taxon>
        <taxon>Actinomycetota</taxon>
        <taxon>Actinomycetes</taxon>
        <taxon>Nakamurellales</taxon>
        <taxon>Nakamurellaceae</taxon>
        <taxon>Nakamurella</taxon>
    </lineage>
</organism>
<comment type="similarity">
    <text evidence="3">Belongs to the Nth/MutY family.</text>
</comment>
<dbReference type="RefSeq" id="WP_353650365.1">
    <property type="nucleotide sequence ID" value="NZ_CP159218.1"/>
</dbReference>
<evidence type="ECO:0000256" key="13">
    <source>
        <dbReference type="ARBA" id="ARBA00023295"/>
    </source>
</evidence>
<evidence type="ECO:0000256" key="5">
    <source>
        <dbReference type="ARBA" id="ARBA00022023"/>
    </source>
</evidence>
<evidence type="ECO:0000256" key="3">
    <source>
        <dbReference type="ARBA" id="ARBA00008343"/>
    </source>
</evidence>
<dbReference type="PANTHER" id="PTHR42944">
    <property type="entry name" value="ADENINE DNA GLYCOSYLASE"/>
    <property type="match status" value="1"/>
</dbReference>
<dbReference type="Gene3D" id="1.10.1670.10">
    <property type="entry name" value="Helix-hairpin-Helix base-excision DNA repair enzymes (C-terminal)"/>
    <property type="match status" value="1"/>
</dbReference>
<evidence type="ECO:0000313" key="15">
    <source>
        <dbReference type="EMBL" id="XCG64753.1"/>
    </source>
</evidence>
<keyword evidence="11" id="KW-0411">Iron-sulfur</keyword>
<keyword evidence="12" id="KW-0234">DNA repair</keyword>
<dbReference type="PROSITE" id="PS01155">
    <property type="entry name" value="ENDONUCLEASE_III_2"/>
    <property type="match status" value="1"/>
</dbReference>
<protein>
    <recommendedName>
        <fullName evidence="5">Adenine DNA glycosylase</fullName>
        <ecNumber evidence="4">3.2.2.31</ecNumber>
    </recommendedName>
</protein>
<dbReference type="InterPro" id="IPR004036">
    <property type="entry name" value="Endonuclease-III-like_CS2"/>
</dbReference>
<dbReference type="SUPFAM" id="SSF48150">
    <property type="entry name" value="DNA-glycosylase"/>
    <property type="match status" value="1"/>
</dbReference>
<keyword evidence="7" id="KW-0479">Metal-binding</keyword>
<reference evidence="15" key="1">
    <citation type="submission" date="2024-05" db="EMBL/GenBank/DDBJ databases">
        <authorList>
            <person name="Cai S.Y."/>
            <person name="Jin L.M."/>
            <person name="Li H.R."/>
        </authorList>
    </citation>
    <scope>NUCLEOTIDE SEQUENCE</scope>
    <source>
        <strain evidence="15">A5-74</strain>
    </source>
</reference>
<accession>A0AAU8DSY3</accession>
<dbReference type="Pfam" id="PF10576">
    <property type="entry name" value="EndIII_4Fe-2S"/>
    <property type="match status" value="1"/>
</dbReference>
<dbReference type="InterPro" id="IPR044298">
    <property type="entry name" value="MIG/MutY"/>
</dbReference>
<dbReference type="InterPro" id="IPR011257">
    <property type="entry name" value="DNA_glycosylase"/>
</dbReference>
<gene>
    <name evidence="15" type="ORF">ABLG96_05410</name>
</gene>
<keyword evidence="10" id="KW-0408">Iron</keyword>
<dbReference type="InterPro" id="IPR000445">
    <property type="entry name" value="HhH_motif"/>
</dbReference>
<dbReference type="EMBL" id="CP159218">
    <property type="protein sequence ID" value="XCG64753.1"/>
    <property type="molecule type" value="Genomic_DNA"/>
</dbReference>
<evidence type="ECO:0000256" key="10">
    <source>
        <dbReference type="ARBA" id="ARBA00023004"/>
    </source>
</evidence>
<keyword evidence="9" id="KW-0378">Hydrolase</keyword>
<evidence type="ECO:0000259" key="14">
    <source>
        <dbReference type="SMART" id="SM00478"/>
    </source>
</evidence>
<comment type="cofactor">
    <cofactor evidence="2">
        <name>[4Fe-4S] cluster</name>
        <dbReference type="ChEBI" id="CHEBI:49883"/>
    </cofactor>
</comment>
<dbReference type="SMART" id="SM00525">
    <property type="entry name" value="FES"/>
    <property type="match status" value="1"/>
</dbReference>
<evidence type="ECO:0000256" key="9">
    <source>
        <dbReference type="ARBA" id="ARBA00022801"/>
    </source>
</evidence>
<evidence type="ECO:0000256" key="6">
    <source>
        <dbReference type="ARBA" id="ARBA00022485"/>
    </source>
</evidence>
<dbReference type="GO" id="GO:0051539">
    <property type="term" value="F:4 iron, 4 sulfur cluster binding"/>
    <property type="evidence" value="ECO:0007669"/>
    <property type="project" value="UniProtKB-KW"/>
</dbReference>
<dbReference type="GO" id="GO:0032357">
    <property type="term" value="F:oxidized purine DNA binding"/>
    <property type="evidence" value="ECO:0007669"/>
    <property type="project" value="TreeGrafter"/>
</dbReference>
<feature type="domain" description="HhH-GPD" evidence="14">
    <location>
        <begin position="42"/>
        <end position="193"/>
    </location>
</feature>
<dbReference type="PROSITE" id="PS00764">
    <property type="entry name" value="ENDONUCLEASE_III_1"/>
    <property type="match status" value="1"/>
</dbReference>
<dbReference type="EC" id="3.2.2.31" evidence="4"/>
<dbReference type="PANTHER" id="PTHR42944:SF1">
    <property type="entry name" value="ADENINE DNA GLYCOSYLASE"/>
    <property type="match status" value="1"/>
</dbReference>
<keyword evidence="13" id="KW-0326">Glycosidase</keyword>
<dbReference type="InterPro" id="IPR003651">
    <property type="entry name" value="Endonuclease3_FeS-loop_motif"/>
</dbReference>
<dbReference type="FunFam" id="1.10.340.30:FF:000003">
    <property type="entry name" value="A/G-specific adenine glycosylase"/>
    <property type="match status" value="1"/>
</dbReference>
<dbReference type="InterPro" id="IPR004035">
    <property type="entry name" value="Endouclease-III_FeS-bd_BS"/>
</dbReference>
<dbReference type="GO" id="GO:0006298">
    <property type="term" value="P:mismatch repair"/>
    <property type="evidence" value="ECO:0007669"/>
    <property type="project" value="TreeGrafter"/>
</dbReference>